<evidence type="ECO:0008006" key="4">
    <source>
        <dbReference type="Google" id="ProtNLM"/>
    </source>
</evidence>
<organism evidence="2 3">
    <name type="scientific">Lacibacter cauensis</name>
    <dbReference type="NCBI Taxonomy" id="510947"/>
    <lineage>
        <taxon>Bacteria</taxon>
        <taxon>Pseudomonadati</taxon>
        <taxon>Bacteroidota</taxon>
        <taxon>Chitinophagia</taxon>
        <taxon>Chitinophagales</taxon>
        <taxon>Chitinophagaceae</taxon>
        <taxon>Lacibacter</taxon>
    </lineage>
</organism>
<gene>
    <name evidence="2" type="ORF">IQ13_3447</name>
</gene>
<feature type="region of interest" description="Disordered" evidence="1">
    <location>
        <begin position="352"/>
        <end position="406"/>
    </location>
</feature>
<evidence type="ECO:0000313" key="3">
    <source>
        <dbReference type="Proteomes" id="UP000316167"/>
    </source>
</evidence>
<feature type="compositionally biased region" description="Basic and acidic residues" evidence="1">
    <location>
        <begin position="352"/>
        <end position="387"/>
    </location>
</feature>
<dbReference type="EMBL" id="VLLE01000006">
    <property type="protein sequence ID" value="TWI79055.1"/>
    <property type="molecule type" value="Genomic_DNA"/>
</dbReference>
<evidence type="ECO:0000256" key="1">
    <source>
        <dbReference type="SAM" id="MobiDB-lite"/>
    </source>
</evidence>
<comment type="caution">
    <text evidence="2">The sequence shown here is derived from an EMBL/GenBank/DDBJ whole genome shotgun (WGS) entry which is preliminary data.</text>
</comment>
<name>A0A562SCG2_9BACT</name>
<protein>
    <recommendedName>
        <fullName evidence="4">DUF3945 domain-containing protein</fullName>
    </recommendedName>
</protein>
<dbReference type="AlphaFoldDB" id="A0A562SCG2"/>
<accession>A0A562SCG2</accession>
<sequence>MQNEHPLSDEVLALAELALRAGKQYMVYNNSIYYLDKTDVYFFATRIEANSFAADNISDHDRFHVLPFNSIADLLAKIPYGEQFNQTPINDPDQNGLYNRDGNAFTDALIEHFESTTISQQLNFKLMNQENLQYLSDNLKYMGFGDALKADLEKNLQEGKPEFKLEFFNEIGNKGFEASLNFRKSESTDMYFFNNYQASLHRSNGEEVNQTFYLNKGKGVTAKEAFNLLDGRAVHKELLDKEGQPYKAWLQLDFENKDKHNNFEVRQFHENYGYDLKAAVEKFAVAELNDPDKSKALMQSLEKGNVQSVTIEKDGSSHKMFMEADPQYKKVTLYDSNMKMVAKESLEQYKSGIDKGSKEVKEGQENDKKKDLKPVTKIEKEKLEKKNGQSLLPKKRESKGKGLGVS</sequence>
<dbReference type="OrthoDB" id="6372253at2"/>
<dbReference type="RefSeq" id="WP_144887843.1">
    <property type="nucleotide sequence ID" value="NZ_VLLE01000006.1"/>
</dbReference>
<reference evidence="2 3" key="1">
    <citation type="journal article" date="2015" name="Stand. Genomic Sci.">
        <title>Genomic Encyclopedia of Bacterial and Archaeal Type Strains, Phase III: the genomes of soil and plant-associated and newly described type strains.</title>
        <authorList>
            <person name="Whitman W.B."/>
            <person name="Woyke T."/>
            <person name="Klenk H.P."/>
            <person name="Zhou Y."/>
            <person name="Lilburn T.G."/>
            <person name="Beck B.J."/>
            <person name="De Vos P."/>
            <person name="Vandamme P."/>
            <person name="Eisen J.A."/>
            <person name="Garrity G."/>
            <person name="Hugenholtz P."/>
            <person name="Kyrpides N.C."/>
        </authorList>
    </citation>
    <scope>NUCLEOTIDE SEQUENCE [LARGE SCALE GENOMIC DNA]</scope>
    <source>
        <strain evidence="2 3">CGMCC 1.7271</strain>
    </source>
</reference>
<keyword evidence="3" id="KW-1185">Reference proteome</keyword>
<dbReference type="Proteomes" id="UP000316167">
    <property type="component" value="Unassembled WGS sequence"/>
</dbReference>
<evidence type="ECO:0000313" key="2">
    <source>
        <dbReference type="EMBL" id="TWI79055.1"/>
    </source>
</evidence>
<proteinExistence type="predicted"/>